<dbReference type="AlphaFoldDB" id="A0AAJ2PMR8"/>
<dbReference type="Proteomes" id="UP001273589">
    <property type="component" value="Unassembled WGS sequence"/>
</dbReference>
<keyword evidence="1" id="KW-0812">Transmembrane</keyword>
<evidence type="ECO:0000313" key="2">
    <source>
        <dbReference type="EMBL" id="MDX3130234.1"/>
    </source>
</evidence>
<keyword evidence="1" id="KW-0472">Membrane</keyword>
<keyword evidence="1" id="KW-1133">Transmembrane helix</keyword>
<dbReference type="EMBL" id="JARAWN010000045">
    <property type="protein sequence ID" value="MDX3130234.1"/>
    <property type="molecule type" value="Genomic_DNA"/>
</dbReference>
<proteinExistence type="predicted"/>
<feature type="transmembrane region" description="Helical" evidence="1">
    <location>
        <begin position="20"/>
        <end position="41"/>
    </location>
</feature>
<feature type="transmembrane region" description="Helical" evidence="1">
    <location>
        <begin position="99"/>
        <end position="115"/>
    </location>
</feature>
<accession>A0AAJ2PMR8</accession>
<organism evidence="2 3">
    <name type="scientific">Streptomyces europaeiscabiei</name>
    <dbReference type="NCBI Taxonomy" id="146819"/>
    <lineage>
        <taxon>Bacteria</taxon>
        <taxon>Bacillati</taxon>
        <taxon>Actinomycetota</taxon>
        <taxon>Actinomycetes</taxon>
        <taxon>Kitasatosporales</taxon>
        <taxon>Streptomycetaceae</taxon>
        <taxon>Streptomyces</taxon>
    </lineage>
</organism>
<sequence length="117" mass="12864">MRETGRVQRFLERSKRHRSADVGVAVVMVAVDLVVLCWVLMLGTEGVFTEDWLPYPGMMAPDGASYQHDSVVFLYRLAAGTVGLALVCRLWLTAAAQLVVLNFGAGFIGSLSTYWNP</sequence>
<name>A0AAJ2PMR8_9ACTN</name>
<feature type="transmembrane region" description="Helical" evidence="1">
    <location>
        <begin position="73"/>
        <end position="92"/>
    </location>
</feature>
<protein>
    <submittedName>
        <fullName evidence="2">Uncharacterized protein</fullName>
    </submittedName>
</protein>
<evidence type="ECO:0000256" key="1">
    <source>
        <dbReference type="SAM" id="Phobius"/>
    </source>
</evidence>
<comment type="caution">
    <text evidence="2">The sequence shown here is derived from an EMBL/GenBank/DDBJ whole genome shotgun (WGS) entry which is preliminary data.</text>
</comment>
<evidence type="ECO:0000313" key="3">
    <source>
        <dbReference type="Proteomes" id="UP001273589"/>
    </source>
</evidence>
<dbReference type="RefSeq" id="WP_037690752.1">
    <property type="nucleotide sequence ID" value="NZ_JARAWN010000045.1"/>
</dbReference>
<gene>
    <name evidence="2" type="ORF">PV367_10615</name>
</gene>
<reference evidence="2" key="1">
    <citation type="journal article" date="2023" name="Microb. Genom.">
        <title>Mesoterricola silvestris gen. nov., sp. nov., Mesoterricola sediminis sp. nov., Geothrix oryzae sp. nov., Geothrix edaphica sp. nov., Geothrix rubra sp. nov., and Geothrix limicola sp. nov., six novel members of Acidobacteriota isolated from soils.</title>
        <authorList>
            <person name="Weisberg A.J."/>
            <person name="Pearce E."/>
            <person name="Kramer C.G."/>
            <person name="Chang J.H."/>
            <person name="Clarke C.R."/>
        </authorList>
    </citation>
    <scope>NUCLEOTIDE SEQUENCE</scope>
    <source>
        <strain evidence="2">ND06-05F</strain>
    </source>
</reference>